<dbReference type="AlphaFoldDB" id="G2JBG2"/>
<dbReference type="GO" id="GO:0005829">
    <property type="term" value="C:cytosol"/>
    <property type="evidence" value="ECO:0007669"/>
    <property type="project" value="TreeGrafter"/>
</dbReference>
<name>G2JBG2_9BURK</name>
<evidence type="ECO:0000256" key="1">
    <source>
        <dbReference type="ARBA" id="ARBA00010529"/>
    </source>
</evidence>
<dbReference type="Pfam" id="PF00216">
    <property type="entry name" value="Bac_DNA_binding"/>
    <property type="match status" value="1"/>
</dbReference>
<organism evidence="4 5">
    <name type="scientific">Candidatus Glomeribacter gigasporarum BEG34</name>
    <dbReference type="NCBI Taxonomy" id="1070319"/>
    <lineage>
        <taxon>Bacteria</taxon>
        <taxon>Pseudomonadati</taxon>
        <taxon>Pseudomonadota</taxon>
        <taxon>Betaproteobacteria</taxon>
        <taxon>Burkholderiales</taxon>
        <taxon>Burkholderiaceae</taxon>
        <taxon>Candidatus Glomeribacter</taxon>
    </lineage>
</organism>
<dbReference type="Proteomes" id="UP000054051">
    <property type="component" value="Unassembled WGS sequence"/>
</dbReference>
<dbReference type="InterPro" id="IPR010992">
    <property type="entry name" value="IHF-like_DNA-bd_dom_sf"/>
</dbReference>
<dbReference type="SUPFAM" id="SSF47729">
    <property type="entry name" value="IHF-like DNA-binding proteins"/>
    <property type="match status" value="1"/>
</dbReference>
<dbReference type="STRING" id="1070319.CAGGBEG34_430008"/>
<reference evidence="4 5" key="1">
    <citation type="submission" date="2011-08" db="EMBL/GenBank/DDBJ databases">
        <title>The genome of the obligate endobacterium of an arbuscular mycorrhizal fungus reveals an interphylum network of nutritional interactions.</title>
        <authorList>
            <person name="Ghignone S."/>
            <person name="Salvioli A."/>
            <person name="Anca I."/>
            <person name="Lumini E."/>
            <person name="Ortu G."/>
            <person name="Petiti L."/>
            <person name="Cruveiller S."/>
            <person name="Bianciotto V."/>
            <person name="Piffanelli P."/>
            <person name="Lanfranco L."/>
            <person name="Bonfante P."/>
        </authorList>
    </citation>
    <scope>NUCLEOTIDE SEQUENCE [LARGE SCALE GENOMIC DNA]</scope>
    <source>
        <strain evidence="4 5">BEG34</strain>
    </source>
</reference>
<dbReference type="OrthoDB" id="9804203at2"/>
<dbReference type="PRINTS" id="PR01727">
    <property type="entry name" value="DNABINDINGHU"/>
</dbReference>
<evidence type="ECO:0000256" key="2">
    <source>
        <dbReference type="ARBA" id="ARBA00023125"/>
    </source>
</evidence>
<evidence type="ECO:0000256" key="3">
    <source>
        <dbReference type="RuleBase" id="RU003939"/>
    </source>
</evidence>
<dbReference type="InterPro" id="IPR000119">
    <property type="entry name" value="Hist_DNA-bd"/>
</dbReference>
<dbReference type="eggNOG" id="COG0776">
    <property type="taxonomic scope" value="Bacteria"/>
</dbReference>
<keyword evidence="5" id="KW-1185">Reference proteome</keyword>
<comment type="similarity">
    <text evidence="1 3">Belongs to the bacterial histone-like protein family.</text>
</comment>
<proteinExistence type="inferred from homology"/>
<evidence type="ECO:0000313" key="5">
    <source>
        <dbReference type="Proteomes" id="UP000054051"/>
    </source>
</evidence>
<dbReference type="GO" id="GO:0030527">
    <property type="term" value="F:structural constituent of chromatin"/>
    <property type="evidence" value="ECO:0007669"/>
    <property type="project" value="InterPro"/>
</dbReference>
<dbReference type="NCBIfam" id="NF001222">
    <property type="entry name" value="PRK00199.1"/>
    <property type="match status" value="1"/>
</dbReference>
<protein>
    <submittedName>
        <fullName evidence="4">Integration host factor subunit beta (IHF-beta)</fullName>
    </submittedName>
</protein>
<dbReference type="GO" id="GO:0003677">
    <property type="term" value="F:DNA binding"/>
    <property type="evidence" value="ECO:0007669"/>
    <property type="project" value="UniProtKB-KW"/>
</dbReference>
<accession>G2JBG2</accession>
<dbReference type="PANTHER" id="PTHR33175:SF5">
    <property type="entry name" value="INTEGRATION HOST FACTOR SUBUNIT BETA"/>
    <property type="match status" value="1"/>
</dbReference>
<comment type="caution">
    <text evidence="4">The sequence shown here is derived from an EMBL/GenBank/DDBJ whole genome shotgun (WGS) entry which is preliminary data.</text>
</comment>
<dbReference type="EMBL" id="CAFB01000062">
    <property type="protein sequence ID" value="CCD30116.1"/>
    <property type="molecule type" value="Genomic_DNA"/>
</dbReference>
<evidence type="ECO:0000313" key="4">
    <source>
        <dbReference type="EMBL" id="CCD30116.1"/>
    </source>
</evidence>
<keyword evidence="2" id="KW-0238">DNA-binding</keyword>
<sequence length="95" mass="10607">MNPSELTALLADQFPQLSLKDADCAVKILLSAISNALAQGGRVEIRSFGSFSLKRYPARAGRNPKTGEKIQIPEKYAPHFKAGKELRERIKRRLK</sequence>
<dbReference type="PANTHER" id="PTHR33175">
    <property type="entry name" value="DNA-BINDING PROTEIN HU"/>
    <property type="match status" value="1"/>
</dbReference>
<dbReference type="CDD" id="cd13836">
    <property type="entry name" value="IHF_B"/>
    <property type="match status" value="1"/>
</dbReference>
<gene>
    <name evidence="4" type="primary">ihfB</name>
    <name evidence="4" type="ORF">CAGGBEG34_430008</name>
</gene>
<dbReference type="SMART" id="SM00411">
    <property type="entry name" value="BHL"/>
    <property type="match status" value="1"/>
</dbReference>
<dbReference type="RefSeq" id="WP_006683189.1">
    <property type="nucleotide sequence ID" value="NZ_CAFB01000062.1"/>
</dbReference>
<dbReference type="Gene3D" id="4.10.520.10">
    <property type="entry name" value="IHF-like DNA-binding proteins"/>
    <property type="match status" value="1"/>
</dbReference>